<dbReference type="Gene3D" id="3.80.10.10">
    <property type="entry name" value="Ribonuclease Inhibitor"/>
    <property type="match status" value="1"/>
</dbReference>
<organism evidence="1 2">
    <name type="scientific">Funneliformis caledonium</name>
    <dbReference type="NCBI Taxonomy" id="1117310"/>
    <lineage>
        <taxon>Eukaryota</taxon>
        <taxon>Fungi</taxon>
        <taxon>Fungi incertae sedis</taxon>
        <taxon>Mucoromycota</taxon>
        <taxon>Glomeromycotina</taxon>
        <taxon>Glomeromycetes</taxon>
        <taxon>Glomerales</taxon>
        <taxon>Glomeraceae</taxon>
        <taxon>Funneliformis</taxon>
    </lineage>
</organism>
<dbReference type="OrthoDB" id="2367191at2759"/>
<dbReference type="InterPro" id="IPR032675">
    <property type="entry name" value="LRR_dom_sf"/>
</dbReference>
<dbReference type="EMBL" id="CAJVPQ010003359">
    <property type="protein sequence ID" value="CAG8625856.1"/>
    <property type="molecule type" value="Genomic_DNA"/>
</dbReference>
<proteinExistence type="predicted"/>
<dbReference type="SUPFAM" id="SSF52058">
    <property type="entry name" value="L domain-like"/>
    <property type="match status" value="1"/>
</dbReference>
<protein>
    <submittedName>
        <fullName evidence="1">2590_t:CDS:1</fullName>
    </submittedName>
</protein>
<keyword evidence="2" id="KW-1185">Reference proteome</keyword>
<evidence type="ECO:0000313" key="1">
    <source>
        <dbReference type="EMBL" id="CAG8625856.1"/>
    </source>
</evidence>
<gene>
    <name evidence="1" type="ORF">FCALED_LOCUS9796</name>
</gene>
<sequence>MSRLPADCLNDIFEYLEDDKVTLHSCLLVNRLWCEVSVIILWRDIWSYNPVLKRSSEFLSQIQSTLVACLPNESKFFLHTNKIFIATPTSNPPLFNYVSFCKVISIHGINQMVKLVSKYNNYLISQEVLKMFMNKITCLQELKYYSDHGSISHNIKFTKFPGATLCLKNLSKLNCSSDLHSEFFSQLSQLCCNLQSLTIEFEESVTKELKDLISSQRNLEYLTLIQSEDLTDITDIIPSLIKHSNTLTKLKIIGGTSIFISSFSNIQELILSHLYSQYLGNPFEDFKELQFVKFPQLQILKLQLIYRLPNYENLINFLENNGKNLKVLYIDDSDYSLNLSIAKFCPKLESLFNIILVNEIGSLKLILMSCKLLKSIKVWCGEDDYLNERELLDTVVKCSPNNFYELKIYYINNVRTELHPEELEEFFIGWTNRIPQKSLSLILITGYCTNSLNTKKENMEVIEKYKKSGVIKSFEVVNFDDESDFCLP</sequence>
<dbReference type="AlphaFoldDB" id="A0A9N9D7C0"/>
<dbReference type="Proteomes" id="UP000789570">
    <property type="component" value="Unassembled WGS sequence"/>
</dbReference>
<comment type="caution">
    <text evidence="1">The sequence shown here is derived from an EMBL/GenBank/DDBJ whole genome shotgun (WGS) entry which is preliminary data.</text>
</comment>
<evidence type="ECO:0000313" key="2">
    <source>
        <dbReference type="Proteomes" id="UP000789570"/>
    </source>
</evidence>
<accession>A0A9N9D7C0</accession>
<name>A0A9N9D7C0_9GLOM</name>
<reference evidence="1" key="1">
    <citation type="submission" date="2021-06" db="EMBL/GenBank/DDBJ databases">
        <authorList>
            <person name="Kallberg Y."/>
            <person name="Tangrot J."/>
            <person name="Rosling A."/>
        </authorList>
    </citation>
    <scope>NUCLEOTIDE SEQUENCE</scope>
    <source>
        <strain evidence="1">UK204</strain>
    </source>
</reference>